<evidence type="ECO:0000256" key="8">
    <source>
        <dbReference type="SAM" id="MobiDB-lite"/>
    </source>
</evidence>
<evidence type="ECO:0000256" key="5">
    <source>
        <dbReference type="ARBA" id="ARBA00022825"/>
    </source>
</evidence>
<dbReference type="InterPro" id="IPR036698">
    <property type="entry name" value="TM1070-like_sf"/>
</dbReference>
<evidence type="ECO:0000256" key="6">
    <source>
        <dbReference type="ARBA" id="ARBA00022837"/>
    </source>
</evidence>
<evidence type="ECO:0000256" key="9">
    <source>
        <dbReference type="SAM" id="Phobius"/>
    </source>
</evidence>
<dbReference type="Gene3D" id="3.40.50.200">
    <property type="entry name" value="Peptidase S8/S53 domain"/>
    <property type="match status" value="1"/>
</dbReference>
<dbReference type="GO" id="GO:0008240">
    <property type="term" value="F:tripeptidyl-peptidase activity"/>
    <property type="evidence" value="ECO:0007669"/>
    <property type="project" value="TreeGrafter"/>
</dbReference>
<dbReference type="RefSeq" id="WP_151756174.1">
    <property type="nucleotide sequence ID" value="NZ_BKZW01000001.1"/>
</dbReference>
<gene>
    <name evidence="11" type="ORF">KDW_24100</name>
</gene>
<accession>A0A5J4KFK8</accession>
<dbReference type="PANTHER" id="PTHR14218">
    <property type="entry name" value="PROTEASE S8 TRIPEPTIDYL PEPTIDASE I CLN2"/>
    <property type="match status" value="1"/>
</dbReference>
<dbReference type="InterPro" id="IPR015366">
    <property type="entry name" value="S53_propep"/>
</dbReference>
<dbReference type="GO" id="GO:0004252">
    <property type="term" value="F:serine-type endopeptidase activity"/>
    <property type="evidence" value="ECO:0007669"/>
    <property type="project" value="InterPro"/>
</dbReference>
<keyword evidence="6" id="KW-0106">Calcium</keyword>
<dbReference type="SMART" id="SM00944">
    <property type="entry name" value="Pro-kuma_activ"/>
    <property type="match status" value="1"/>
</dbReference>
<dbReference type="GO" id="GO:0006508">
    <property type="term" value="P:proteolysis"/>
    <property type="evidence" value="ECO:0007669"/>
    <property type="project" value="UniProtKB-KW"/>
</dbReference>
<feature type="region of interest" description="Disordered" evidence="8">
    <location>
        <begin position="402"/>
        <end position="421"/>
    </location>
</feature>
<keyword evidence="4" id="KW-0378">Hydrolase</keyword>
<dbReference type="EMBL" id="BKZW01000001">
    <property type="protein sequence ID" value="GER88248.1"/>
    <property type="molecule type" value="Genomic_DNA"/>
</dbReference>
<evidence type="ECO:0000313" key="11">
    <source>
        <dbReference type="EMBL" id="GER88248.1"/>
    </source>
</evidence>
<evidence type="ECO:0000259" key="10">
    <source>
        <dbReference type="PROSITE" id="PS51695"/>
    </source>
</evidence>
<keyword evidence="3" id="KW-0479">Metal-binding</keyword>
<sequence length="1104" mass="116466">MDAFVPEGNNRRSRLLILKKPGVLIPIIGLVLVLIIMAGYFVGINSLGNAHAEGSQRLPNVKTKLTQKSQIGNAVDSNTPVTISIGLRMHDLDGLQQYVKSVSSAKNKLPRSLTTAQIIKDYSPYPAEQQAVIDYMHQYGFTTSATFDHRLVVEFTGTIGQAEQAFNVSENYYTAKNGQSFYASNTEPGVPSSIAPYITTIEGLDNAAHFTHTPIKPVKSGAASPLATSNATAFCPANSKANAYPTYYTPNQISNAYGLNNLRNTYKGNGQSIGLIEFADYNAARVASYTSCYGGAAVPTTRIAADGKGSSINDGTSEAELDMELVLSTAPQLGSLNVYEAQNSSQGNLAMWAKVINDAVPVVSTSWGMCEMDMTSSELQQENALFTIAAAQGQSILASSGDDGSSACLSSDNDSSLQVGDPASQPYVTAVGGTSLTLDSYGNYKSETTWNDTLAPSNQQTIAGGGGISSVWPMPTYQQGIANGLSSGAPCAAASGYCREVPDVSFNADPNTGYPIYTANCSTTGACQNQGWYVYGGTSTSAPMYASLVALANQYSLSKGYYNTGFLNPLLYSMNASAPGNFHDITTGSNNIVNTVPYNATSGYDMATGLGSPSGAAHFTVLADLADSQMGQRQTPAATKWYFSEGRVGNGYDEFISILNPSTSQTANIQITYLFPNGRAPITKMHTVAPSSRGTVALMSPTELNYPDNGSASTSVSAIVESLPNSNGVAVPIVAERPMYFNIPNSVNSGSDVIGATDATQTNFYFPIADTRQSGSQTYNTFITILNPSTTATANVTATSYANGQTIATQTLAIPPMQRGTLVPQGHQQMSMKITSDIGIVAERPLYFKDNIATAGGAVSGAATTVGATSLGKDWLFAEGNTGKNYQENLVLANFTANPTTAQVNLEYNNGQVQTVPVVVNAYSQVYFDVNAHRAQFPQSTNDVAAAVHDDDGAIVVERMSYFNVTDSAGGPARNISGALDAIGEASVAGHTAYSFAEGYTAGYDTEFLTMLNQTANKIHVAVTVYADNTVVQKIVELPAHTRSTMSISGIVEPLAKAYPVSGAHNVSMSVQALDGTVVAERVFYFLPDSTKHGATSMFGYTGN</sequence>
<feature type="compositionally biased region" description="Low complexity" evidence="8">
    <location>
        <begin position="405"/>
        <end position="417"/>
    </location>
</feature>
<dbReference type="CDD" id="cd04056">
    <property type="entry name" value="Peptidases_S53"/>
    <property type="match status" value="1"/>
</dbReference>
<dbReference type="PANTHER" id="PTHR14218:SF15">
    <property type="entry name" value="TRIPEPTIDYL-PEPTIDASE 1"/>
    <property type="match status" value="1"/>
</dbReference>
<keyword evidence="7" id="KW-0865">Zymogen</keyword>
<feature type="domain" description="Peptidase S53" evidence="10">
    <location>
        <begin position="247"/>
        <end position="625"/>
    </location>
</feature>
<dbReference type="Pfam" id="PF09286">
    <property type="entry name" value="Pro-kuma_activ"/>
    <property type="match status" value="1"/>
</dbReference>
<dbReference type="InterPro" id="IPR030400">
    <property type="entry name" value="Sedolisin_dom"/>
</dbReference>
<organism evidence="11 12">
    <name type="scientific">Dictyobacter vulcani</name>
    <dbReference type="NCBI Taxonomy" id="2607529"/>
    <lineage>
        <taxon>Bacteria</taxon>
        <taxon>Bacillati</taxon>
        <taxon>Chloroflexota</taxon>
        <taxon>Ktedonobacteria</taxon>
        <taxon>Ktedonobacterales</taxon>
        <taxon>Dictyobacteraceae</taxon>
        <taxon>Dictyobacter</taxon>
    </lineage>
</organism>
<proteinExistence type="predicted"/>
<dbReference type="CDD" id="cd11377">
    <property type="entry name" value="Pro-peptidase_S53"/>
    <property type="match status" value="1"/>
</dbReference>
<comment type="caution">
    <text evidence="11">The sequence shown here is derived from an EMBL/GenBank/DDBJ whole genome shotgun (WGS) entry which is preliminary data.</text>
</comment>
<dbReference type="SUPFAM" id="SSF52743">
    <property type="entry name" value="Subtilisin-like"/>
    <property type="match status" value="1"/>
</dbReference>
<evidence type="ECO:0000256" key="1">
    <source>
        <dbReference type="ARBA" id="ARBA00001913"/>
    </source>
</evidence>
<evidence type="ECO:0000313" key="12">
    <source>
        <dbReference type="Proteomes" id="UP000326912"/>
    </source>
</evidence>
<name>A0A5J4KFK8_9CHLR</name>
<feature type="transmembrane region" description="Helical" evidence="9">
    <location>
        <begin position="21"/>
        <end position="42"/>
    </location>
</feature>
<dbReference type="PROSITE" id="PS51695">
    <property type="entry name" value="SEDOLISIN"/>
    <property type="match status" value="1"/>
</dbReference>
<comment type="cofactor">
    <cofactor evidence="1">
        <name>Ca(2+)</name>
        <dbReference type="ChEBI" id="CHEBI:29108"/>
    </cofactor>
</comment>
<keyword evidence="2" id="KW-0645">Protease</keyword>
<dbReference type="AlphaFoldDB" id="A0A5J4KFK8"/>
<dbReference type="InterPro" id="IPR036852">
    <property type="entry name" value="Peptidase_S8/S53_dom_sf"/>
</dbReference>
<dbReference type="GO" id="GO:0046872">
    <property type="term" value="F:metal ion binding"/>
    <property type="evidence" value="ECO:0007669"/>
    <property type="project" value="UniProtKB-KW"/>
</dbReference>
<dbReference type="Gene3D" id="2.60.290.11">
    <property type="entry name" value="TM1070-like"/>
    <property type="match status" value="2"/>
</dbReference>
<keyword evidence="9" id="KW-0812">Transmembrane</keyword>
<evidence type="ECO:0000256" key="7">
    <source>
        <dbReference type="ARBA" id="ARBA00023145"/>
    </source>
</evidence>
<evidence type="ECO:0000256" key="2">
    <source>
        <dbReference type="ARBA" id="ARBA00022670"/>
    </source>
</evidence>
<keyword evidence="12" id="KW-1185">Reference proteome</keyword>
<dbReference type="SUPFAM" id="SSF54897">
    <property type="entry name" value="Protease propeptides/inhibitors"/>
    <property type="match status" value="1"/>
</dbReference>
<keyword evidence="9" id="KW-1133">Transmembrane helix</keyword>
<keyword evidence="9" id="KW-0472">Membrane</keyword>
<protein>
    <recommendedName>
        <fullName evidence="10">Peptidase S53 domain-containing protein</fullName>
    </recommendedName>
</protein>
<dbReference type="Proteomes" id="UP000326912">
    <property type="component" value="Unassembled WGS sequence"/>
</dbReference>
<evidence type="ECO:0000256" key="4">
    <source>
        <dbReference type="ARBA" id="ARBA00022801"/>
    </source>
</evidence>
<evidence type="ECO:0000256" key="3">
    <source>
        <dbReference type="ARBA" id="ARBA00022723"/>
    </source>
</evidence>
<reference evidence="11 12" key="1">
    <citation type="submission" date="2019-10" db="EMBL/GenBank/DDBJ databases">
        <title>Dictyobacter vulcani sp. nov., within the class Ktedonobacteria, isolated from soil of volcanic Mt. Zao.</title>
        <authorList>
            <person name="Zheng Y."/>
            <person name="Wang C.M."/>
            <person name="Sakai Y."/>
            <person name="Abe K."/>
            <person name="Yokota A."/>
            <person name="Yabe S."/>
        </authorList>
    </citation>
    <scope>NUCLEOTIDE SEQUENCE [LARGE SCALE GENOMIC DNA]</scope>
    <source>
        <strain evidence="11 12">W12</strain>
    </source>
</reference>
<keyword evidence="5" id="KW-0720">Serine protease</keyword>
<dbReference type="InterPro" id="IPR050819">
    <property type="entry name" value="Tripeptidyl-peptidase_I"/>
</dbReference>